<sequence length="404" mass="47830">MRVRALNDVIIVVPVYREKLLASEQIALKQLYSVLGHYPICFMAPKKMEPFFSERNLYAEFFPDEDLAGRLPYSKLLLKPEFYERFLSYKYILIYQLDAFVFHNKLDYFCNQGYDYWGAPMPITYWKNVFARVGNGGFSLRKVSSCIRVTRMRQEIYDKTGLQSELEASEDEFFAYCGKDKEIDFEVPASKIAAQFSVEFNVAHSWDKLSVENLPFGCHAWSKPQYLSLWKPILENFVELSLLEKVELEFDKKQHISYRNLEWNRVSILLFERLLREQNDKVKMILDEILPQYAKYIIWGNGLVANRAKQLFKEYGRTIEYIFDIRAEEKKVNDSENRVVKPQKTIIGKDNIVIIATTKYSGEIKKQLQEWGIEEGKGFWEYAQIEKKLLTKYYVPLWDRMCTK</sequence>
<feature type="domain" description="DUF5672" evidence="1">
    <location>
        <begin position="59"/>
        <end position="219"/>
    </location>
</feature>
<proteinExistence type="predicted"/>
<name>A0A1M6G4S5_9FIRM</name>
<dbReference type="Proteomes" id="UP000191240">
    <property type="component" value="Unassembled WGS sequence"/>
</dbReference>
<dbReference type="EMBL" id="FQYW01000026">
    <property type="protein sequence ID" value="SHJ04914.1"/>
    <property type="molecule type" value="Genomic_DNA"/>
</dbReference>
<dbReference type="AlphaFoldDB" id="A0A1M6G4S5"/>
<evidence type="ECO:0000313" key="2">
    <source>
        <dbReference type="EMBL" id="SHJ04914.1"/>
    </source>
</evidence>
<accession>A0A1M6G4S5</accession>
<protein>
    <recommendedName>
        <fullName evidence="1">DUF5672 domain-containing protein</fullName>
    </recommendedName>
</protein>
<evidence type="ECO:0000313" key="3">
    <source>
        <dbReference type="Proteomes" id="UP000191240"/>
    </source>
</evidence>
<gene>
    <name evidence="2" type="ORF">SAMN02745671_02523</name>
</gene>
<dbReference type="Pfam" id="PF18922">
    <property type="entry name" value="DUF5672"/>
    <property type="match status" value="1"/>
</dbReference>
<evidence type="ECO:0000259" key="1">
    <source>
        <dbReference type="Pfam" id="PF18922"/>
    </source>
</evidence>
<dbReference type="Gene3D" id="3.40.50.720">
    <property type="entry name" value="NAD(P)-binding Rossmann-like Domain"/>
    <property type="match status" value="1"/>
</dbReference>
<reference evidence="2 3" key="1">
    <citation type="submission" date="2016-11" db="EMBL/GenBank/DDBJ databases">
        <authorList>
            <person name="Jaros S."/>
            <person name="Januszkiewicz K."/>
            <person name="Wedrychowicz H."/>
        </authorList>
    </citation>
    <scope>NUCLEOTIDE SEQUENCE [LARGE SCALE GENOMIC DNA]</scope>
    <source>
        <strain evidence="2 3">DSM 3074</strain>
    </source>
</reference>
<dbReference type="InterPro" id="IPR043729">
    <property type="entry name" value="DUF5672"/>
</dbReference>
<organism evidence="2 3">
    <name type="scientific">Anaerovibrio lipolyticus DSM 3074</name>
    <dbReference type="NCBI Taxonomy" id="1120997"/>
    <lineage>
        <taxon>Bacteria</taxon>
        <taxon>Bacillati</taxon>
        <taxon>Bacillota</taxon>
        <taxon>Negativicutes</taxon>
        <taxon>Selenomonadales</taxon>
        <taxon>Selenomonadaceae</taxon>
        <taxon>Anaerovibrio</taxon>
    </lineage>
</organism>